<comment type="caution">
    <text evidence="2">The sequence shown here is derived from an EMBL/GenBank/DDBJ whole genome shotgun (WGS) entry which is preliminary data.</text>
</comment>
<feature type="region of interest" description="Disordered" evidence="1">
    <location>
        <begin position="45"/>
        <end position="68"/>
    </location>
</feature>
<dbReference type="AlphaFoldDB" id="A0A3E0AVK9"/>
<proteinExistence type="predicted"/>
<sequence>MDRKQIEERIREIEAEQEHNRILQQIATLENELYDMDVEAIESSVHNGYRTPQEGEQEIERRKKKYFG</sequence>
<evidence type="ECO:0000256" key="1">
    <source>
        <dbReference type="SAM" id="MobiDB-lite"/>
    </source>
</evidence>
<dbReference type="RefSeq" id="WP_115885344.1">
    <property type="nucleotide sequence ID" value="NZ_CBCSHX010000006.1"/>
</dbReference>
<gene>
    <name evidence="2" type="ORF">DFR63_1544</name>
</gene>
<dbReference type="Proteomes" id="UP000257076">
    <property type="component" value="Unassembled WGS sequence"/>
</dbReference>
<accession>A0A3E0AVK9</accession>
<protein>
    <submittedName>
        <fullName evidence="2">Uncharacterized protein</fullName>
    </submittedName>
</protein>
<dbReference type="EMBL" id="QUMW01000012">
    <property type="protein sequence ID" value="REG23797.1"/>
    <property type="molecule type" value="Genomic_DNA"/>
</dbReference>
<evidence type="ECO:0000313" key="3">
    <source>
        <dbReference type="Proteomes" id="UP000257076"/>
    </source>
</evidence>
<evidence type="ECO:0000313" key="2">
    <source>
        <dbReference type="EMBL" id="REG23797.1"/>
    </source>
</evidence>
<name>A0A3E0AVK9_9STAP</name>
<keyword evidence="3" id="KW-1185">Reference proteome</keyword>
<reference evidence="2 3" key="1">
    <citation type="submission" date="2018-08" db="EMBL/GenBank/DDBJ databases">
        <title>Genomic Encyclopedia of Type Strains, Phase IV (KMG-IV): sequencing the most valuable type-strain genomes for metagenomic binning, comparative biology and taxonomic classification.</title>
        <authorList>
            <person name="Goeker M."/>
        </authorList>
    </citation>
    <scope>NUCLEOTIDE SEQUENCE [LARGE SCALE GENOMIC DNA]</scope>
    <source>
        <strain evidence="2 3">DSM 17274</strain>
    </source>
</reference>
<organism evidence="2 3">
    <name type="scientific">Jeotgalicoccus halotolerans</name>
    <dbReference type="NCBI Taxonomy" id="157227"/>
    <lineage>
        <taxon>Bacteria</taxon>
        <taxon>Bacillati</taxon>
        <taxon>Bacillota</taxon>
        <taxon>Bacilli</taxon>
        <taxon>Bacillales</taxon>
        <taxon>Staphylococcaceae</taxon>
        <taxon>Jeotgalicoccus</taxon>
    </lineage>
</organism>